<keyword evidence="4 5" id="KW-0274">FAD</keyword>
<dbReference type="GO" id="GO:0050660">
    <property type="term" value="F:flavin adenine dinucleotide binding"/>
    <property type="evidence" value="ECO:0007669"/>
    <property type="project" value="InterPro"/>
</dbReference>
<dbReference type="Gene3D" id="3.30.560.10">
    <property type="entry name" value="Glucose Oxidase, domain 3"/>
    <property type="match status" value="1"/>
</dbReference>
<dbReference type="SUPFAM" id="SSF51905">
    <property type="entry name" value="FAD/NAD(P)-binding domain"/>
    <property type="match status" value="1"/>
</dbReference>
<evidence type="ECO:0000256" key="6">
    <source>
        <dbReference type="SAM" id="MobiDB-lite"/>
    </source>
</evidence>
<dbReference type="Pfam" id="PF00732">
    <property type="entry name" value="GMC_oxred_N"/>
    <property type="match status" value="1"/>
</dbReference>
<dbReference type="PANTHER" id="PTHR11552">
    <property type="entry name" value="GLUCOSE-METHANOL-CHOLINE GMC OXIDOREDUCTASE"/>
    <property type="match status" value="1"/>
</dbReference>
<gene>
    <name evidence="8" type="ORF">NONO_c26580</name>
</gene>
<evidence type="ECO:0000313" key="9">
    <source>
        <dbReference type="Proteomes" id="UP000019150"/>
    </source>
</evidence>
<evidence type="ECO:0000256" key="5">
    <source>
        <dbReference type="PIRSR" id="PIRSR000137-2"/>
    </source>
</evidence>
<evidence type="ECO:0000259" key="7">
    <source>
        <dbReference type="PROSITE" id="PS00624"/>
    </source>
</evidence>
<evidence type="ECO:0000256" key="4">
    <source>
        <dbReference type="ARBA" id="ARBA00022827"/>
    </source>
</evidence>
<dbReference type="PIRSF" id="PIRSF000137">
    <property type="entry name" value="Alcohol_oxidase"/>
    <property type="match status" value="1"/>
</dbReference>
<evidence type="ECO:0000256" key="1">
    <source>
        <dbReference type="ARBA" id="ARBA00001974"/>
    </source>
</evidence>
<dbReference type="InterPro" id="IPR012132">
    <property type="entry name" value="GMC_OxRdtase"/>
</dbReference>
<dbReference type="PROSITE" id="PS00624">
    <property type="entry name" value="GMC_OXRED_2"/>
    <property type="match status" value="1"/>
</dbReference>
<keyword evidence="8" id="KW-0560">Oxidoreductase</keyword>
<comment type="cofactor">
    <cofactor evidence="1 5">
        <name>FAD</name>
        <dbReference type="ChEBI" id="CHEBI:57692"/>
    </cofactor>
</comment>
<protein>
    <submittedName>
        <fullName evidence="8">L-sorbose 1-dehydrogenase</fullName>
        <ecNumber evidence="8">1.1.99.32</ecNumber>
    </submittedName>
</protein>
<dbReference type="EC" id="1.1.99.32" evidence="8"/>
<dbReference type="RefSeq" id="WP_025348922.1">
    <property type="nucleotide sequence ID" value="NZ_CP006850.1"/>
</dbReference>
<dbReference type="eggNOG" id="COG2303">
    <property type="taxonomic scope" value="Bacteria"/>
</dbReference>
<dbReference type="Gene3D" id="3.50.50.60">
    <property type="entry name" value="FAD/NAD(P)-binding domain"/>
    <property type="match status" value="1"/>
</dbReference>
<keyword evidence="3" id="KW-0285">Flavoprotein</keyword>
<evidence type="ECO:0000256" key="3">
    <source>
        <dbReference type="ARBA" id="ARBA00022630"/>
    </source>
</evidence>
<feature type="binding site" evidence="5">
    <location>
        <position position="81"/>
    </location>
    <ligand>
        <name>FAD</name>
        <dbReference type="ChEBI" id="CHEBI:57692"/>
    </ligand>
</feature>
<sequence length="500" mass="53922">MKIYDYIVVGGGSAGCVLAARLSENPDVSVLLLEAGGTEQRPDVETAAAWPTLLGSDADWGYATVPHRVSGRSIPAPRGRVLGGCGSINVMAHLRGHRLDFDGWARAGADGWDYDSVLPYFRHSEDVPDGDPRYRGRGGPLRPQPIREPHPLSLAHVDAARRAGHKVADDLNDGNLLGAACHDLLIEDGKRQSTATAYLRPAMGRNNLTVGTDARVRKLVLRGTRCLGVEYIHDGRRIEARAAAEVVLCAGAVASPQLLMLSGIGAAHHLSPLGIAPVADLPEVGQNLRDHIVLAGVRMRARRPLPPPTGNYAESTVFLTTDAGQRRPEIQLVQLQIDYHLPWQQAAGNAFTFGIGHMRPHSRGEIRLASADPDVPALVDPRYLDQDNDIEQLIAGIEAADRLARTGAFDEWEATSDTATLLRLDDRELRREIRDSVSSFFHLSGTCRMGAVVDPSLRVNGVDNLRVADASVMPDIVSCNTNAATVMIAEKAADLLRTTG</sequence>
<feature type="domain" description="Glucose-methanol-choline oxidoreductase N-terminal" evidence="7">
    <location>
        <begin position="251"/>
        <end position="265"/>
    </location>
</feature>
<dbReference type="KEGG" id="nno:NONO_c26580"/>
<dbReference type="PATRIC" id="fig|1415166.3.peg.2723"/>
<dbReference type="Pfam" id="PF05199">
    <property type="entry name" value="GMC_oxred_C"/>
    <property type="match status" value="1"/>
</dbReference>
<dbReference type="OrthoDB" id="9785276at2"/>
<dbReference type="Proteomes" id="UP000019150">
    <property type="component" value="Chromosome"/>
</dbReference>
<organism evidence="8 9">
    <name type="scientific">Nocardia nova SH22a</name>
    <dbReference type="NCBI Taxonomy" id="1415166"/>
    <lineage>
        <taxon>Bacteria</taxon>
        <taxon>Bacillati</taxon>
        <taxon>Actinomycetota</taxon>
        <taxon>Actinomycetes</taxon>
        <taxon>Mycobacteriales</taxon>
        <taxon>Nocardiaceae</taxon>
        <taxon>Nocardia</taxon>
    </lineage>
</organism>
<dbReference type="PROSITE" id="PS51257">
    <property type="entry name" value="PROKAR_LIPOPROTEIN"/>
    <property type="match status" value="1"/>
</dbReference>
<reference evidence="8 9" key="1">
    <citation type="journal article" date="2014" name="Appl. Environ. Microbiol.">
        <title>Insights into the Microbial Degradation of Rubber and Gutta-Percha by Analysis of the Complete Genome of Nocardia nova SH22a.</title>
        <authorList>
            <person name="Luo Q."/>
            <person name="Hiessl S."/>
            <person name="Poehlein A."/>
            <person name="Daniel R."/>
            <person name="Steinbuchel A."/>
        </authorList>
    </citation>
    <scope>NUCLEOTIDE SEQUENCE [LARGE SCALE GENOMIC DNA]</scope>
    <source>
        <strain evidence="8">SH22a</strain>
    </source>
</reference>
<evidence type="ECO:0000313" key="8">
    <source>
        <dbReference type="EMBL" id="AHH17450.1"/>
    </source>
</evidence>
<keyword evidence="9" id="KW-1185">Reference proteome</keyword>
<dbReference type="AlphaFoldDB" id="W5TDP2"/>
<feature type="region of interest" description="Disordered" evidence="6">
    <location>
        <begin position="129"/>
        <end position="149"/>
    </location>
</feature>
<comment type="similarity">
    <text evidence="2">Belongs to the GMC oxidoreductase family.</text>
</comment>
<accession>W5TDP2</accession>
<feature type="binding site" evidence="5">
    <location>
        <position position="216"/>
    </location>
    <ligand>
        <name>FAD</name>
        <dbReference type="ChEBI" id="CHEBI:57692"/>
    </ligand>
</feature>
<dbReference type="HOGENOM" id="CLU_002865_7_2_11"/>
<dbReference type="EMBL" id="CP006850">
    <property type="protein sequence ID" value="AHH17450.1"/>
    <property type="molecule type" value="Genomic_DNA"/>
</dbReference>
<dbReference type="SUPFAM" id="SSF54373">
    <property type="entry name" value="FAD-linked reductases, C-terminal domain"/>
    <property type="match status" value="1"/>
</dbReference>
<dbReference type="InterPro" id="IPR000172">
    <property type="entry name" value="GMC_OxRdtase_N"/>
</dbReference>
<dbReference type="InterPro" id="IPR007867">
    <property type="entry name" value="GMC_OxRtase_C"/>
</dbReference>
<dbReference type="STRING" id="1415166.NONO_c26580"/>
<name>W5TDP2_9NOCA</name>
<dbReference type="GO" id="GO:0016614">
    <property type="term" value="F:oxidoreductase activity, acting on CH-OH group of donors"/>
    <property type="evidence" value="ECO:0007669"/>
    <property type="project" value="InterPro"/>
</dbReference>
<proteinExistence type="inferred from homology"/>
<dbReference type="PANTHER" id="PTHR11552:SF147">
    <property type="entry name" value="CHOLINE DEHYDROGENASE, MITOCHONDRIAL"/>
    <property type="match status" value="1"/>
</dbReference>
<evidence type="ECO:0000256" key="2">
    <source>
        <dbReference type="ARBA" id="ARBA00010790"/>
    </source>
</evidence>
<dbReference type="InterPro" id="IPR036188">
    <property type="entry name" value="FAD/NAD-bd_sf"/>
</dbReference>